<keyword evidence="2" id="KW-0472">Membrane</keyword>
<dbReference type="Proteomes" id="UP001501358">
    <property type="component" value="Unassembled WGS sequence"/>
</dbReference>
<evidence type="ECO:0000313" key="3">
    <source>
        <dbReference type="EMBL" id="GAA2492578.1"/>
    </source>
</evidence>
<proteinExistence type="predicted"/>
<feature type="transmembrane region" description="Helical" evidence="2">
    <location>
        <begin position="184"/>
        <end position="210"/>
    </location>
</feature>
<comment type="caution">
    <text evidence="3">The sequence shown here is derived from an EMBL/GenBank/DDBJ whole genome shotgun (WGS) entry which is preliminary data.</text>
</comment>
<feature type="transmembrane region" description="Helical" evidence="2">
    <location>
        <begin position="308"/>
        <end position="329"/>
    </location>
</feature>
<evidence type="ECO:0008006" key="5">
    <source>
        <dbReference type="Google" id="ProtNLM"/>
    </source>
</evidence>
<reference evidence="3 4" key="1">
    <citation type="journal article" date="2019" name="Int. J. Syst. Evol. Microbiol.">
        <title>The Global Catalogue of Microorganisms (GCM) 10K type strain sequencing project: providing services to taxonomists for standard genome sequencing and annotation.</title>
        <authorList>
            <consortium name="The Broad Institute Genomics Platform"/>
            <consortium name="The Broad Institute Genome Sequencing Center for Infectious Disease"/>
            <person name="Wu L."/>
            <person name="Ma J."/>
        </authorList>
    </citation>
    <scope>NUCLEOTIDE SEQUENCE [LARGE SCALE GENOMIC DNA]</scope>
    <source>
        <strain evidence="3 4">JCM 6307</strain>
    </source>
</reference>
<sequence length="386" mass="38735">MTEKPLRPLALFTPLPSATEPSATEPSATEPSSAEPSSAEPSSAASRNGPPGDRPRSRRALRLLCLTEMVAVMPYLALKVHWVTGGTTGLGDGALADAPAFFWLNMLTVGLAVGALGVGVFLAGSRSLRAPAWPLLLPTWVGTGLLVPVVLAAPVAGLVLLLGADGGGEAQAAGSGSAPLVQPWVFGVVYTGFTVQGLALVAALALWVRARWGGALAEPVGNRASAPGPGAVARAVAAAASATVLAAAVPHGLWAAGTKVPLFERDAFPFGVGVRLTEGVHVLAAVCAVLGLWALLRPAGRRVRTGTAMTAAWIGTGVLFTGAGWMLLTSVVGPGRAGDVLRAPTPVELLWAVQMAAAVLIAAVAVRAFAVTAGGRPPAGTARAGG</sequence>
<feature type="compositionally biased region" description="Low complexity" evidence="1">
    <location>
        <begin position="16"/>
        <end position="46"/>
    </location>
</feature>
<dbReference type="EMBL" id="BAAATA010000016">
    <property type="protein sequence ID" value="GAA2492578.1"/>
    <property type="molecule type" value="Genomic_DNA"/>
</dbReference>
<evidence type="ECO:0000256" key="1">
    <source>
        <dbReference type="SAM" id="MobiDB-lite"/>
    </source>
</evidence>
<evidence type="ECO:0000313" key="4">
    <source>
        <dbReference type="Proteomes" id="UP001501358"/>
    </source>
</evidence>
<accession>A0ABN3LYG8</accession>
<dbReference type="RefSeq" id="WP_344383762.1">
    <property type="nucleotide sequence ID" value="NZ_BAAATA010000016.1"/>
</dbReference>
<feature type="transmembrane region" description="Helical" evidence="2">
    <location>
        <begin position="102"/>
        <end position="123"/>
    </location>
</feature>
<feature type="transmembrane region" description="Helical" evidence="2">
    <location>
        <begin position="349"/>
        <end position="370"/>
    </location>
</feature>
<organism evidence="3 4">
    <name type="scientific">Streptomyces thermolineatus</name>
    <dbReference type="NCBI Taxonomy" id="44033"/>
    <lineage>
        <taxon>Bacteria</taxon>
        <taxon>Bacillati</taxon>
        <taxon>Actinomycetota</taxon>
        <taxon>Actinomycetes</taxon>
        <taxon>Kitasatosporales</taxon>
        <taxon>Streptomycetaceae</taxon>
        <taxon>Streptomyces</taxon>
    </lineage>
</organism>
<gene>
    <name evidence="3" type="ORF">GCM10010406_30860</name>
</gene>
<feature type="transmembrane region" description="Helical" evidence="2">
    <location>
        <begin position="63"/>
        <end position="82"/>
    </location>
</feature>
<evidence type="ECO:0000256" key="2">
    <source>
        <dbReference type="SAM" id="Phobius"/>
    </source>
</evidence>
<keyword evidence="2" id="KW-1133">Transmembrane helix</keyword>
<keyword evidence="4" id="KW-1185">Reference proteome</keyword>
<feature type="transmembrane region" description="Helical" evidence="2">
    <location>
        <begin position="135"/>
        <end position="164"/>
    </location>
</feature>
<feature type="region of interest" description="Disordered" evidence="1">
    <location>
        <begin position="1"/>
        <end position="57"/>
    </location>
</feature>
<protein>
    <recommendedName>
        <fullName evidence="5">Integral membrane protein</fullName>
    </recommendedName>
</protein>
<feature type="transmembrane region" description="Helical" evidence="2">
    <location>
        <begin position="276"/>
        <end position="296"/>
    </location>
</feature>
<name>A0ABN3LYG8_9ACTN</name>
<feature type="transmembrane region" description="Helical" evidence="2">
    <location>
        <begin position="231"/>
        <end position="256"/>
    </location>
</feature>
<keyword evidence="2" id="KW-0812">Transmembrane</keyword>